<dbReference type="PROSITE" id="PS51257">
    <property type="entry name" value="PROKAR_LIPOPROTEIN"/>
    <property type="match status" value="1"/>
</dbReference>
<keyword evidence="3" id="KW-1185">Reference proteome</keyword>
<feature type="signal peptide" evidence="1">
    <location>
        <begin position="1"/>
        <end position="19"/>
    </location>
</feature>
<evidence type="ECO:0000313" key="2">
    <source>
        <dbReference type="EMBL" id="MFL9843220.1"/>
    </source>
</evidence>
<dbReference type="Proteomes" id="UP001629156">
    <property type="component" value="Unassembled WGS sequence"/>
</dbReference>
<keyword evidence="1" id="KW-0732">Signal</keyword>
<comment type="caution">
    <text evidence="2">The sequence shown here is derived from an EMBL/GenBank/DDBJ whole genome shotgun (WGS) entry which is preliminary data.</text>
</comment>
<dbReference type="RefSeq" id="WP_408083453.1">
    <property type="nucleotide sequence ID" value="NZ_JBELPZ010000001.1"/>
</dbReference>
<name>A0ABW8YTE1_9FLAO</name>
<organism evidence="2 3">
    <name type="scientific">Flavobacterium rhizosphaerae</name>
    <dbReference type="NCBI Taxonomy" id="3163298"/>
    <lineage>
        <taxon>Bacteria</taxon>
        <taxon>Pseudomonadati</taxon>
        <taxon>Bacteroidota</taxon>
        <taxon>Flavobacteriia</taxon>
        <taxon>Flavobacteriales</taxon>
        <taxon>Flavobacteriaceae</taxon>
        <taxon>Flavobacterium</taxon>
    </lineage>
</organism>
<evidence type="ECO:0000256" key="1">
    <source>
        <dbReference type="SAM" id="SignalP"/>
    </source>
</evidence>
<accession>A0ABW8YTE1</accession>
<dbReference type="EMBL" id="JBELPZ010000001">
    <property type="protein sequence ID" value="MFL9843220.1"/>
    <property type="molecule type" value="Genomic_DNA"/>
</dbReference>
<evidence type="ECO:0008006" key="4">
    <source>
        <dbReference type="Google" id="ProtNLM"/>
    </source>
</evidence>
<evidence type="ECO:0000313" key="3">
    <source>
        <dbReference type="Proteomes" id="UP001629156"/>
    </source>
</evidence>
<feature type="chain" id="PRO_5045184544" description="Lipoprotein" evidence="1">
    <location>
        <begin position="20"/>
        <end position="166"/>
    </location>
</feature>
<gene>
    <name evidence="2" type="ORF">ABS766_02200</name>
</gene>
<proteinExistence type="predicted"/>
<protein>
    <recommendedName>
        <fullName evidence="4">Lipoprotein</fullName>
    </recommendedName>
</protein>
<sequence length="166" mass="18671">MNKLLLLILPLIFFSCATGKGLTDDYILESECPPQGECTLEILHNKGLAIKTDTATNRPYYEITDTPGMLVVKYTYSKKRNPDYQDDFYNEEVIFETDSSLTALKEGIRLKEAKALFGVMCFCRGKAGYYKPQSGTITLHGNLLTIQLPDDIIDGQLTQQVIAKFK</sequence>
<reference evidence="2 3" key="1">
    <citation type="submission" date="2024-06" db="EMBL/GenBank/DDBJ databases">
        <authorList>
            <person name="Kaempfer P."/>
            <person name="Viver T."/>
        </authorList>
    </citation>
    <scope>NUCLEOTIDE SEQUENCE [LARGE SCALE GENOMIC DNA]</scope>
    <source>
        <strain evidence="2 3">ST-119</strain>
    </source>
</reference>